<name>A0A7E5W7Y0_TRINI</name>
<reference evidence="9" key="1">
    <citation type="submission" date="2025-08" db="UniProtKB">
        <authorList>
            <consortium name="RefSeq"/>
        </authorList>
    </citation>
    <scope>IDENTIFICATION</scope>
</reference>
<feature type="domain" description="Myb/SANT-like DNA-binding" evidence="7">
    <location>
        <begin position="8"/>
        <end position="84"/>
    </location>
</feature>
<evidence type="ECO:0000313" key="9">
    <source>
        <dbReference type="RefSeq" id="XP_026736734.1"/>
    </source>
</evidence>
<dbReference type="Pfam" id="PF13873">
    <property type="entry name" value="Myb_DNA-bind_5"/>
    <property type="match status" value="1"/>
</dbReference>
<accession>A0A7E5W7Y0</accession>
<evidence type="ECO:0000259" key="7">
    <source>
        <dbReference type="Pfam" id="PF13873"/>
    </source>
</evidence>
<evidence type="ECO:0000256" key="4">
    <source>
        <dbReference type="ARBA" id="ARBA00023163"/>
    </source>
</evidence>
<keyword evidence="8" id="KW-1185">Reference proteome</keyword>
<dbReference type="AlphaFoldDB" id="A0A7E5W7Y0"/>
<feature type="region of interest" description="Disordered" evidence="6">
    <location>
        <begin position="298"/>
        <end position="318"/>
    </location>
</feature>
<dbReference type="GeneID" id="113500223"/>
<protein>
    <recommendedName>
        <fullName evidence="2">Regulatory protein zeste</fullName>
    </recommendedName>
</protein>
<dbReference type="InterPro" id="IPR028002">
    <property type="entry name" value="Myb_DNA-bind_5"/>
</dbReference>
<keyword evidence="4" id="KW-0804">Transcription</keyword>
<dbReference type="RefSeq" id="XP_026736734.1">
    <property type="nucleotide sequence ID" value="XM_026880933.1"/>
</dbReference>
<evidence type="ECO:0000256" key="1">
    <source>
        <dbReference type="ARBA" id="ARBA00011764"/>
    </source>
</evidence>
<dbReference type="Proteomes" id="UP000322000">
    <property type="component" value="Chromosome 13"/>
</dbReference>
<comment type="subunit">
    <text evidence="1">Self-associates forming complexes of several hundred monomers.</text>
</comment>
<evidence type="ECO:0000256" key="6">
    <source>
        <dbReference type="SAM" id="MobiDB-lite"/>
    </source>
</evidence>
<organism evidence="8 9">
    <name type="scientific">Trichoplusia ni</name>
    <name type="common">Cabbage looper</name>
    <dbReference type="NCBI Taxonomy" id="7111"/>
    <lineage>
        <taxon>Eukaryota</taxon>
        <taxon>Metazoa</taxon>
        <taxon>Ecdysozoa</taxon>
        <taxon>Arthropoda</taxon>
        <taxon>Hexapoda</taxon>
        <taxon>Insecta</taxon>
        <taxon>Pterygota</taxon>
        <taxon>Neoptera</taxon>
        <taxon>Endopterygota</taxon>
        <taxon>Lepidoptera</taxon>
        <taxon>Glossata</taxon>
        <taxon>Ditrysia</taxon>
        <taxon>Noctuoidea</taxon>
        <taxon>Noctuidae</taxon>
        <taxon>Plusiinae</taxon>
        <taxon>Trichoplusia</taxon>
    </lineage>
</organism>
<evidence type="ECO:0000256" key="5">
    <source>
        <dbReference type="ARBA" id="ARBA00025466"/>
    </source>
</evidence>
<dbReference type="OrthoDB" id="3066195at2759"/>
<gene>
    <name evidence="9" type="primary">LOC113500223</name>
</gene>
<keyword evidence="3" id="KW-0805">Transcription regulation</keyword>
<evidence type="ECO:0000256" key="2">
    <source>
        <dbReference type="ARBA" id="ARBA00016807"/>
    </source>
</evidence>
<proteinExistence type="predicted"/>
<dbReference type="InParanoid" id="A0A7E5W7Y0"/>
<dbReference type="KEGG" id="tnl:113500223"/>
<sequence length="337" mass="38302">MEKKNRLRGPNFTKSDSILLCDVINNFKHIIECKKTDGVNLMEKHKAWQEVVKIYNSSTTGSQRTLESLQQNHKNIKKKFKKSASDAKMNIPVMELVHSVKEFGTSSDGWEKISHNMGVSTETCQEVLANLKKEADRKDAILKKNVMGTGGGPAPNYDPDPLLEKVKVLVGPAIDGLYTIYDGDSCLMASQPAAEPVEAINMQTDTQEDNQHGEKNTTLQLTNVTQQDEEYFTNDRANLKKKPHSLLVQNIKNKKKNHSEMPQKQSVSTKFISLASEKLELVALQKELLQIQIKEETEKSEHGRLLRDMEKEDAKKNEHNELIRKFELENIKVRFSN</sequence>
<evidence type="ECO:0000256" key="3">
    <source>
        <dbReference type="ARBA" id="ARBA00023015"/>
    </source>
</evidence>
<comment type="function">
    <text evidence="5">Involved in transvection phenomena (= synapsis-dependent gene expression), where the synaptic pairing of chromosomes carrying genes with which zeste interacts influences the expression of these genes. Zeste binds to DNA and stimulates transcription from a nearby promoter.</text>
</comment>
<evidence type="ECO:0000313" key="8">
    <source>
        <dbReference type="Proteomes" id="UP000322000"/>
    </source>
</evidence>